<dbReference type="GO" id="GO:0005886">
    <property type="term" value="C:plasma membrane"/>
    <property type="evidence" value="ECO:0007669"/>
    <property type="project" value="UniProtKB-SubCell"/>
</dbReference>
<proteinExistence type="inferred from homology"/>
<dbReference type="Pfam" id="PF00528">
    <property type="entry name" value="BPD_transp_1"/>
    <property type="match status" value="1"/>
</dbReference>
<name>A0A2G6E1W8_9BACT</name>
<evidence type="ECO:0000313" key="10">
    <source>
        <dbReference type="Proteomes" id="UP000229740"/>
    </source>
</evidence>
<dbReference type="AlphaFoldDB" id="A0A2G6E1W8"/>
<comment type="caution">
    <text evidence="9">The sequence shown here is derived from an EMBL/GenBank/DDBJ whole genome shotgun (WGS) entry which is preliminary data.</text>
</comment>
<evidence type="ECO:0000256" key="6">
    <source>
        <dbReference type="ARBA" id="ARBA00023136"/>
    </source>
</evidence>
<evidence type="ECO:0000256" key="4">
    <source>
        <dbReference type="ARBA" id="ARBA00022692"/>
    </source>
</evidence>
<dbReference type="PANTHER" id="PTHR43163">
    <property type="entry name" value="DIPEPTIDE TRANSPORT SYSTEM PERMEASE PROTEIN DPPB-RELATED"/>
    <property type="match status" value="1"/>
</dbReference>
<dbReference type="Gene3D" id="1.10.3720.10">
    <property type="entry name" value="MetI-like"/>
    <property type="match status" value="1"/>
</dbReference>
<evidence type="ECO:0000313" key="9">
    <source>
        <dbReference type="EMBL" id="PID56076.1"/>
    </source>
</evidence>
<evidence type="ECO:0000256" key="5">
    <source>
        <dbReference type="ARBA" id="ARBA00022989"/>
    </source>
</evidence>
<comment type="similarity">
    <text evidence="7">Belongs to the binding-protein-dependent transport system permease family.</text>
</comment>
<keyword evidence="2 7" id="KW-0813">Transport</keyword>
<keyword evidence="5 7" id="KW-1133">Transmembrane helix</keyword>
<feature type="transmembrane region" description="Helical" evidence="7">
    <location>
        <begin position="136"/>
        <end position="161"/>
    </location>
</feature>
<gene>
    <name evidence="9" type="ORF">CSB45_13205</name>
</gene>
<feature type="domain" description="ABC transmembrane type-1" evidence="8">
    <location>
        <begin position="97"/>
        <end position="308"/>
    </location>
</feature>
<feature type="transmembrane region" description="Helical" evidence="7">
    <location>
        <begin position="101"/>
        <end position="124"/>
    </location>
</feature>
<keyword evidence="3" id="KW-1003">Cell membrane</keyword>
<organism evidence="9 10">
    <name type="scientific">candidate division KSB3 bacterium</name>
    <dbReference type="NCBI Taxonomy" id="2044937"/>
    <lineage>
        <taxon>Bacteria</taxon>
        <taxon>candidate division KSB3</taxon>
    </lineage>
</organism>
<keyword evidence="4 7" id="KW-0812">Transmembrane</keyword>
<dbReference type="PANTHER" id="PTHR43163:SF6">
    <property type="entry name" value="DIPEPTIDE TRANSPORT SYSTEM PERMEASE PROTEIN DPPB-RELATED"/>
    <property type="match status" value="1"/>
</dbReference>
<dbReference type="PROSITE" id="PS50928">
    <property type="entry name" value="ABC_TM1"/>
    <property type="match status" value="1"/>
</dbReference>
<keyword evidence="6 7" id="KW-0472">Membrane</keyword>
<evidence type="ECO:0000256" key="3">
    <source>
        <dbReference type="ARBA" id="ARBA00022475"/>
    </source>
</evidence>
<protein>
    <submittedName>
        <fullName evidence="9">Diguanylate cyclase</fullName>
    </submittedName>
</protein>
<feature type="transmembrane region" description="Helical" evidence="7">
    <location>
        <begin position="239"/>
        <end position="261"/>
    </location>
</feature>
<dbReference type="CDD" id="cd06261">
    <property type="entry name" value="TM_PBP2"/>
    <property type="match status" value="1"/>
</dbReference>
<dbReference type="SUPFAM" id="SSF161098">
    <property type="entry name" value="MetI-like"/>
    <property type="match status" value="1"/>
</dbReference>
<feature type="transmembrane region" description="Helical" evidence="7">
    <location>
        <begin position="281"/>
        <end position="304"/>
    </location>
</feature>
<dbReference type="Proteomes" id="UP000229740">
    <property type="component" value="Unassembled WGS sequence"/>
</dbReference>
<evidence type="ECO:0000256" key="7">
    <source>
        <dbReference type="RuleBase" id="RU363032"/>
    </source>
</evidence>
<reference evidence="9 10" key="1">
    <citation type="submission" date="2017-10" db="EMBL/GenBank/DDBJ databases">
        <title>Novel microbial diversity and functional potential in the marine mammal oral microbiome.</title>
        <authorList>
            <person name="Dudek N.K."/>
            <person name="Sun C.L."/>
            <person name="Burstein D."/>
            <person name="Kantor R.S."/>
            <person name="Aliaga Goltsman D.S."/>
            <person name="Bik E.M."/>
            <person name="Thomas B.C."/>
            <person name="Banfield J.F."/>
            <person name="Relman D.A."/>
        </authorList>
    </citation>
    <scope>NUCLEOTIDE SEQUENCE [LARGE SCALE GENOMIC DNA]</scope>
    <source>
        <strain evidence="9">DOLZORAL124_49_17</strain>
    </source>
</reference>
<evidence type="ECO:0000256" key="1">
    <source>
        <dbReference type="ARBA" id="ARBA00004651"/>
    </source>
</evidence>
<dbReference type="InterPro" id="IPR045621">
    <property type="entry name" value="BPD_transp_1_N"/>
</dbReference>
<feature type="transmembrane region" description="Helical" evidence="7">
    <location>
        <begin position="181"/>
        <end position="201"/>
    </location>
</feature>
<dbReference type="InterPro" id="IPR000515">
    <property type="entry name" value="MetI-like"/>
</dbReference>
<sequence length="318" mass="36094">MKYTYLIRRLLSAIPVLLIISFATFALMQALPGGPLAIYENNPEIKAEDIERLRHKLGLDRPIHVQYIVWLTNFLKGDWGYSYATKRPVLTEIHERLPNTVYLTGLSLIVSLCVAIPAGIISATKQYSWFDHIVTMLAYVGRSMPVFYSGLLLIIVFSIWLRWLPSGGMQTLGREFSFIDALRHLVLPLISLSLLIAAKYVRFLRSSMLEVIHQDYIRTARSKGVHERWIVYKHAFRNAAIPLVTIVAVDLPVLFAGALFTETIYSWPGMGRLFVDSSLRFDYPVVMGIVTTIALLVVISNLLADMIYALLDPRICYT</sequence>
<feature type="transmembrane region" description="Helical" evidence="7">
    <location>
        <begin position="12"/>
        <end position="31"/>
    </location>
</feature>
<accession>A0A2G6E1W8</accession>
<dbReference type="EMBL" id="PDPS01000039">
    <property type="protein sequence ID" value="PID56076.1"/>
    <property type="molecule type" value="Genomic_DNA"/>
</dbReference>
<dbReference type="GO" id="GO:0055085">
    <property type="term" value="P:transmembrane transport"/>
    <property type="evidence" value="ECO:0007669"/>
    <property type="project" value="InterPro"/>
</dbReference>
<evidence type="ECO:0000256" key="2">
    <source>
        <dbReference type="ARBA" id="ARBA00022448"/>
    </source>
</evidence>
<dbReference type="InterPro" id="IPR035906">
    <property type="entry name" value="MetI-like_sf"/>
</dbReference>
<comment type="subcellular location">
    <subcellularLocation>
        <location evidence="1 7">Cell membrane</location>
        <topology evidence="1 7">Multi-pass membrane protein</topology>
    </subcellularLocation>
</comment>
<evidence type="ECO:0000259" key="8">
    <source>
        <dbReference type="PROSITE" id="PS50928"/>
    </source>
</evidence>
<dbReference type="Pfam" id="PF19300">
    <property type="entry name" value="BPD_transp_1_N"/>
    <property type="match status" value="1"/>
</dbReference>